<feature type="region of interest" description="Disordered" evidence="1">
    <location>
        <begin position="271"/>
        <end position="291"/>
    </location>
</feature>
<feature type="compositionally biased region" description="Basic and acidic residues" evidence="1">
    <location>
        <begin position="92"/>
        <end position="101"/>
    </location>
</feature>
<evidence type="ECO:0000313" key="2">
    <source>
        <dbReference type="EMBL" id="ETW79280.1"/>
    </source>
</evidence>
<accession>W4K1S9</accession>
<sequence length="356" mass="40968">MDAPVFSVPQGNGPAKHFKSRDFESMTDEEKKDEFARLFYFFSKITIAQDEAQDVEHKTNSTSDKKVGEEVVPRDLAPLLKKLAAAHGKGTTSHDEEKVDTDSDGDERERKKSSRHSKRYPFTFKMLLHKLYTLDDWAVKINEVITESKAQYLSMSDPEYGSVPSSPATPDSAFLLPNGSPTKKRFRDMSNVYSGAPATSPPTPRGFKRRIINRRCSIGENEEEDNAARARGWIYELAVDIENMGEGEWSDEGEPRRKKVIPFVLPRTIQSRKVHTQQRDQEGSVIPPDDKKVDVENEKVDERKQEGIKEIQTQLKQTPEERRGRQRERNFVDRKFKVRDRMTSPMRTNMTRRAFV</sequence>
<reference evidence="2 3" key="1">
    <citation type="journal article" date="2012" name="New Phytol.">
        <title>Insight into trade-off between wood decay and parasitism from the genome of a fungal forest pathogen.</title>
        <authorList>
            <person name="Olson A."/>
            <person name="Aerts A."/>
            <person name="Asiegbu F."/>
            <person name="Belbahri L."/>
            <person name="Bouzid O."/>
            <person name="Broberg A."/>
            <person name="Canback B."/>
            <person name="Coutinho P.M."/>
            <person name="Cullen D."/>
            <person name="Dalman K."/>
            <person name="Deflorio G."/>
            <person name="van Diepen L.T."/>
            <person name="Dunand C."/>
            <person name="Duplessis S."/>
            <person name="Durling M."/>
            <person name="Gonthier P."/>
            <person name="Grimwood J."/>
            <person name="Fossdal C.G."/>
            <person name="Hansson D."/>
            <person name="Henrissat B."/>
            <person name="Hietala A."/>
            <person name="Himmelstrand K."/>
            <person name="Hoffmeister D."/>
            <person name="Hogberg N."/>
            <person name="James T.Y."/>
            <person name="Karlsson M."/>
            <person name="Kohler A."/>
            <person name="Kues U."/>
            <person name="Lee Y.H."/>
            <person name="Lin Y.C."/>
            <person name="Lind M."/>
            <person name="Lindquist E."/>
            <person name="Lombard V."/>
            <person name="Lucas S."/>
            <person name="Lunden K."/>
            <person name="Morin E."/>
            <person name="Murat C."/>
            <person name="Park J."/>
            <person name="Raffaello T."/>
            <person name="Rouze P."/>
            <person name="Salamov A."/>
            <person name="Schmutz J."/>
            <person name="Solheim H."/>
            <person name="Stahlberg J."/>
            <person name="Velez H."/>
            <person name="de Vries R.P."/>
            <person name="Wiebenga A."/>
            <person name="Woodward S."/>
            <person name="Yakovlev I."/>
            <person name="Garbelotto M."/>
            <person name="Martin F."/>
            <person name="Grigoriev I.V."/>
            <person name="Stenlid J."/>
        </authorList>
    </citation>
    <scope>NUCLEOTIDE SEQUENCE [LARGE SCALE GENOMIC DNA]</scope>
    <source>
        <strain evidence="2 3">TC 32-1</strain>
    </source>
</reference>
<dbReference type="GeneID" id="20671009"/>
<organism evidence="2 3">
    <name type="scientific">Heterobasidion irregulare (strain TC 32-1)</name>
    <dbReference type="NCBI Taxonomy" id="747525"/>
    <lineage>
        <taxon>Eukaryota</taxon>
        <taxon>Fungi</taxon>
        <taxon>Dikarya</taxon>
        <taxon>Basidiomycota</taxon>
        <taxon>Agaricomycotina</taxon>
        <taxon>Agaricomycetes</taxon>
        <taxon>Russulales</taxon>
        <taxon>Bondarzewiaceae</taxon>
        <taxon>Heterobasidion</taxon>
        <taxon>Heterobasidion annosum species complex</taxon>
    </lineage>
</organism>
<dbReference type="EMBL" id="KI925461">
    <property type="protein sequence ID" value="ETW79280.1"/>
    <property type="molecule type" value="Genomic_DNA"/>
</dbReference>
<name>W4K1S9_HETIT</name>
<feature type="region of interest" description="Disordered" evidence="1">
    <location>
        <begin position="1"/>
        <end position="26"/>
    </location>
</feature>
<dbReference type="OrthoDB" id="3067134at2759"/>
<feature type="compositionally biased region" description="Basic and acidic residues" evidence="1">
    <location>
        <begin position="54"/>
        <end position="73"/>
    </location>
</feature>
<gene>
    <name evidence="2" type="ORF">HETIRDRAFT_323995</name>
</gene>
<dbReference type="HOGENOM" id="CLU_778580_0_0_1"/>
<proteinExistence type="predicted"/>
<keyword evidence="3" id="KW-1185">Reference proteome</keyword>
<evidence type="ECO:0000256" key="1">
    <source>
        <dbReference type="SAM" id="MobiDB-lite"/>
    </source>
</evidence>
<evidence type="ECO:0000313" key="3">
    <source>
        <dbReference type="Proteomes" id="UP000030671"/>
    </source>
</evidence>
<dbReference type="KEGG" id="hir:HETIRDRAFT_323995"/>
<dbReference type="AlphaFoldDB" id="W4K1S9"/>
<dbReference type="RefSeq" id="XP_009549525.1">
    <property type="nucleotide sequence ID" value="XM_009551230.1"/>
</dbReference>
<dbReference type="Proteomes" id="UP000030671">
    <property type="component" value="Unassembled WGS sequence"/>
</dbReference>
<feature type="compositionally biased region" description="Basic and acidic residues" evidence="1">
    <location>
        <begin position="277"/>
        <end position="291"/>
    </location>
</feature>
<feature type="region of interest" description="Disordered" evidence="1">
    <location>
        <begin position="52"/>
        <end position="116"/>
    </location>
</feature>
<feature type="compositionally biased region" description="Low complexity" evidence="1">
    <location>
        <begin position="76"/>
        <end position="86"/>
    </location>
</feature>
<dbReference type="InParanoid" id="W4K1S9"/>
<protein>
    <submittedName>
        <fullName evidence="2">Uncharacterized protein</fullName>
    </submittedName>
</protein>